<gene>
    <name evidence="1" type="ORF">CON36_34035</name>
</gene>
<protein>
    <submittedName>
        <fullName evidence="1">Uncharacterized protein</fullName>
    </submittedName>
</protein>
<dbReference type="AlphaFoldDB" id="A0A9X6XVK8"/>
<dbReference type="InterPro" id="IPR058701">
    <property type="entry name" value="PhiTE_072-like"/>
</dbReference>
<dbReference type="EMBL" id="NVMX01000197">
    <property type="protein sequence ID" value="PDZ94401.1"/>
    <property type="molecule type" value="Genomic_DNA"/>
</dbReference>
<organism evidence="1 2">
    <name type="scientific">Bacillus cereus</name>
    <dbReference type="NCBI Taxonomy" id="1396"/>
    <lineage>
        <taxon>Bacteria</taxon>
        <taxon>Bacillati</taxon>
        <taxon>Bacillota</taxon>
        <taxon>Bacilli</taxon>
        <taxon>Bacillales</taxon>
        <taxon>Bacillaceae</taxon>
        <taxon>Bacillus</taxon>
        <taxon>Bacillus cereus group</taxon>
    </lineage>
</organism>
<evidence type="ECO:0000313" key="2">
    <source>
        <dbReference type="Proteomes" id="UP000219922"/>
    </source>
</evidence>
<dbReference type="Pfam" id="PF26211">
    <property type="entry name" value="Phage_phiTE_072"/>
    <property type="match status" value="1"/>
</dbReference>
<reference evidence="1 2" key="1">
    <citation type="submission" date="2017-09" db="EMBL/GenBank/DDBJ databases">
        <title>Large-scale bioinformatics analysis of Bacillus genomes uncovers conserved roles of natural products in bacterial physiology.</title>
        <authorList>
            <consortium name="Agbiome Team Llc"/>
            <person name="Bleich R.M."/>
            <person name="Grubbs K.J."/>
            <person name="Santa Maria K.C."/>
            <person name="Allen S.E."/>
            <person name="Farag S."/>
            <person name="Shank E.A."/>
            <person name="Bowers A."/>
        </authorList>
    </citation>
    <scope>NUCLEOTIDE SEQUENCE [LARGE SCALE GENOMIC DNA]</scope>
    <source>
        <strain evidence="1 2">AFS092789</strain>
    </source>
</reference>
<proteinExistence type="predicted"/>
<sequence length="194" mass="23289">MLIQGVKEVESRTIRSFRIKLDGKFTNGHEFCELIVDEQNKNFTARLYNETYSYSWGATKDDFIQFLIDIFSKDTDYLFGNLEDSSFNNFVDTEKTAENMQKLLLEARYKRNIDEDEARELWEEIESFSSYEDVTLDYFYTFYFNKFEIGIKNDVISNEPWFEEFVEREEDYKCRVFCEKVAPILAQVLEYEKS</sequence>
<dbReference type="RefSeq" id="WP_098007036.1">
    <property type="nucleotide sequence ID" value="NZ_NVMX01000197.1"/>
</dbReference>
<dbReference type="Proteomes" id="UP000219922">
    <property type="component" value="Unassembled WGS sequence"/>
</dbReference>
<accession>A0A9X6XVK8</accession>
<name>A0A9X6XVK8_BACCE</name>
<evidence type="ECO:0000313" key="1">
    <source>
        <dbReference type="EMBL" id="PDZ94401.1"/>
    </source>
</evidence>
<comment type="caution">
    <text evidence="1">The sequence shown here is derived from an EMBL/GenBank/DDBJ whole genome shotgun (WGS) entry which is preliminary data.</text>
</comment>